<dbReference type="Pfam" id="PF07287">
    <property type="entry name" value="AtuA"/>
    <property type="match status" value="1"/>
</dbReference>
<dbReference type="eggNOG" id="ENOG502QUIE">
    <property type="taxonomic scope" value="Eukaryota"/>
</dbReference>
<gene>
    <name evidence="3" type="ORF">A1O1_02735</name>
</gene>
<dbReference type="OrthoDB" id="5863171at2759"/>
<evidence type="ECO:0008006" key="5">
    <source>
        <dbReference type="Google" id="ProtNLM"/>
    </source>
</evidence>
<protein>
    <recommendedName>
        <fullName evidence="5">Caib baif family enzyme</fullName>
    </recommendedName>
</protein>
<evidence type="ECO:0000259" key="2">
    <source>
        <dbReference type="Pfam" id="PF14330"/>
    </source>
</evidence>
<evidence type="ECO:0000259" key="1">
    <source>
        <dbReference type="Pfam" id="PF07287"/>
    </source>
</evidence>
<dbReference type="GeneID" id="19157634"/>
<dbReference type="Proteomes" id="UP000019484">
    <property type="component" value="Unassembled WGS sequence"/>
</dbReference>
<dbReference type="InterPro" id="IPR010839">
    <property type="entry name" value="AtuA_N"/>
</dbReference>
<organism evidence="3 4">
    <name type="scientific">Capronia coronata CBS 617.96</name>
    <dbReference type="NCBI Taxonomy" id="1182541"/>
    <lineage>
        <taxon>Eukaryota</taxon>
        <taxon>Fungi</taxon>
        <taxon>Dikarya</taxon>
        <taxon>Ascomycota</taxon>
        <taxon>Pezizomycotina</taxon>
        <taxon>Eurotiomycetes</taxon>
        <taxon>Chaetothyriomycetidae</taxon>
        <taxon>Chaetothyriales</taxon>
        <taxon>Herpotrichiellaceae</taxon>
        <taxon>Capronia</taxon>
    </lineage>
</organism>
<dbReference type="EMBL" id="AMWN01000002">
    <property type="protein sequence ID" value="EXJ94341.1"/>
    <property type="molecule type" value="Genomic_DNA"/>
</dbReference>
<accession>W9YYK5</accession>
<name>W9YYK5_9EURO</name>
<keyword evidence="4" id="KW-1185">Reference proteome</keyword>
<feature type="domain" description="Acyclic terpene utilisation N-terminal" evidence="1">
    <location>
        <begin position="80"/>
        <end position="402"/>
    </location>
</feature>
<dbReference type="AlphaFoldDB" id="W9YYK5"/>
<dbReference type="HOGENOM" id="CLU_028036_1_0_1"/>
<feature type="domain" description="DUF4387" evidence="2">
    <location>
        <begin position="552"/>
        <end position="652"/>
    </location>
</feature>
<evidence type="ECO:0000313" key="4">
    <source>
        <dbReference type="Proteomes" id="UP000019484"/>
    </source>
</evidence>
<proteinExistence type="predicted"/>
<dbReference type="Pfam" id="PF14330">
    <property type="entry name" value="DUF4387"/>
    <property type="match status" value="1"/>
</dbReference>
<evidence type="ECO:0000313" key="3">
    <source>
        <dbReference type="EMBL" id="EXJ94341.1"/>
    </source>
</evidence>
<dbReference type="RefSeq" id="XP_007721835.1">
    <property type="nucleotide sequence ID" value="XM_007723645.1"/>
</dbReference>
<dbReference type="InterPro" id="IPR025496">
    <property type="entry name" value="DUF4387"/>
</dbReference>
<dbReference type="STRING" id="1182541.W9YYK5"/>
<reference evidence="3 4" key="1">
    <citation type="submission" date="2013-03" db="EMBL/GenBank/DDBJ databases">
        <title>The Genome Sequence of Capronia coronata CBS 617.96.</title>
        <authorList>
            <consortium name="The Broad Institute Genomics Platform"/>
            <person name="Cuomo C."/>
            <person name="de Hoog S."/>
            <person name="Gorbushina A."/>
            <person name="Walker B."/>
            <person name="Young S.K."/>
            <person name="Zeng Q."/>
            <person name="Gargeya S."/>
            <person name="Fitzgerald M."/>
            <person name="Haas B."/>
            <person name="Abouelleil A."/>
            <person name="Allen A.W."/>
            <person name="Alvarado L."/>
            <person name="Arachchi H.M."/>
            <person name="Berlin A.M."/>
            <person name="Chapman S.B."/>
            <person name="Gainer-Dewar J."/>
            <person name="Goldberg J."/>
            <person name="Griggs A."/>
            <person name="Gujja S."/>
            <person name="Hansen M."/>
            <person name="Howarth C."/>
            <person name="Imamovic A."/>
            <person name="Ireland A."/>
            <person name="Larimer J."/>
            <person name="McCowan C."/>
            <person name="Murphy C."/>
            <person name="Pearson M."/>
            <person name="Poon T.W."/>
            <person name="Priest M."/>
            <person name="Roberts A."/>
            <person name="Saif S."/>
            <person name="Shea T."/>
            <person name="Sisk P."/>
            <person name="Sykes S."/>
            <person name="Wortman J."/>
            <person name="Nusbaum C."/>
            <person name="Birren B."/>
        </authorList>
    </citation>
    <scope>NUCLEOTIDE SEQUENCE [LARGE SCALE GENOMIC DNA]</scope>
    <source>
        <strain evidence="3 4">CBS 617.96</strain>
    </source>
</reference>
<comment type="caution">
    <text evidence="3">The sequence shown here is derived from an EMBL/GenBank/DDBJ whole genome shotgun (WGS) entry which is preliminary data.</text>
</comment>
<sequence>MSPSIDVAESQGDLVPLCSIITPIGMLGYGFDEALTDEALAELTQGPAPVALIMDSGSTDSGPAKLALGVMTCPRSSYQRDLEKLLKLAHKYNVPIMIGSAGGDGAGEHVDEFLDIIKDIIDGPEGSHYKTKVVALYSDIPKELVKERLGTGKIKGCGPPVPTLTEENIDAAPRIVAQMGVEPYLDAMYASPDFNIMVGGRAYDPAPYVAFAAYHAMGSQQLPLDTLGAEKLGAFFHLGKILECGGICATPKSRSAYGTIYVDGSFKITPLEKGARCTPLTVAAHTLYEKTRPDLLEGPGGTLDLTQTTYAALPDGKSVLARGALFHSTAVEGIPYTIKLEAAKTRGYRSLFMGHMGDPVLTGQIDSFLARVQEYVKSQHRHVTEEWELGMHKYGALSPPGQIFVVGEALATNQKLATSVASAARIACTHGSYPGQKQTSGSLGFGIGGKLELETGPCAEFCIYHVMDLQPGEERGRKIGDGDQPNRPSAPLFPWQTLQVGEVDAPPPKKTVSEDAPQVQKVNGVVQSSTVTSNGLKQSSGSQVGHQFTTIGEVAQVVRSKNAGPFEITLDLIFESPQVYQTVKRSGFLTEETVASLYSLRVEEIIFCGFFDQALAWKATIPRMTDGKYSTSGSFLDDDYHGSQKYSPLMNLKLPSALAEELGNMA</sequence>